<dbReference type="InterPro" id="IPR036388">
    <property type="entry name" value="WH-like_DNA-bd_sf"/>
</dbReference>
<dbReference type="InterPro" id="IPR036390">
    <property type="entry name" value="WH_DNA-bd_sf"/>
</dbReference>
<keyword evidence="3" id="KW-0804">Transcription</keyword>
<dbReference type="InterPro" id="IPR039422">
    <property type="entry name" value="MarR/SlyA-like"/>
</dbReference>
<dbReference type="Pfam" id="PF12802">
    <property type="entry name" value="MarR_2"/>
    <property type="match status" value="1"/>
</dbReference>
<reference evidence="5 6" key="1">
    <citation type="submission" date="2018-11" db="EMBL/GenBank/DDBJ databases">
        <title>Gemmobacter sp. nov., YIM 102744-1 draft genome.</title>
        <authorList>
            <person name="Li G."/>
            <person name="Jiang Y."/>
        </authorList>
    </citation>
    <scope>NUCLEOTIDE SEQUENCE [LARGE SCALE GENOMIC DNA]</scope>
    <source>
        <strain evidence="5 6">YIM 102744-1</strain>
    </source>
</reference>
<dbReference type="AlphaFoldDB" id="A0A3P3D4M0"/>
<evidence type="ECO:0000256" key="2">
    <source>
        <dbReference type="ARBA" id="ARBA00023125"/>
    </source>
</evidence>
<dbReference type="PANTHER" id="PTHR33164">
    <property type="entry name" value="TRANSCRIPTIONAL REGULATOR, MARR FAMILY"/>
    <property type="match status" value="1"/>
</dbReference>
<dbReference type="InterPro" id="IPR000835">
    <property type="entry name" value="HTH_MarR-typ"/>
</dbReference>
<dbReference type="PRINTS" id="PR00598">
    <property type="entry name" value="HTHMARR"/>
</dbReference>
<organism evidence="5 6">
    <name type="scientific">Falsigemmobacter faecalis</name>
    <dbReference type="NCBI Taxonomy" id="2488730"/>
    <lineage>
        <taxon>Bacteria</taxon>
        <taxon>Pseudomonadati</taxon>
        <taxon>Pseudomonadota</taxon>
        <taxon>Alphaproteobacteria</taxon>
        <taxon>Rhodobacterales</taxon>
        <taxon>Paracoccaceae</taxon>
        <taxon>Falsigemmobacter</taxon>
    </lineage>
</organism>
<evidence type="ECO:0000313" key="6">
    <source>
        <dbReference type="Proteomes" id="UP000282125"/>
    </source>
</evidence>
<keyword evidence="6" id="KW-1185">Reference proteome</keyword>
<dbReference type="GO" id="GO:0006950">
    <property type="term" value="P:response to stress"/>
    <property type="evidence" value="ECO:0007669"/>
    <property type="project" value="TreeGrafter"/>
</dbReference>
<evidence type="ECO:0000256" key="1">
    <source>
        <dbReference type="ARBA" id="ARBA00023015"/>
    </source>
</evidence>
<dbReference type="InterPro" id="IPR023187">
    <property type="entry name" value="Tscrpt_reg_MarR-type_CS"/>
</dbReference>
<dbReference type="OrthoDB" id="582199at2"/>
<dbReference type="Gene3D" id="1.10.10.10">
    <property type="entry name" value="Winged helix-like DNA-binding domain superfamily/Winged helix DNA-binding domain"/>
    <property type="match status" value="1"/>
</dbReference>
<dbReference type="PROSITE" id="PS01117">
    <property type="entry name" value="HTH_MARR_1"/>
    <property type="match status" value="1"/>
</dbReference>
<dbReference type="RefSeq" id="WP_124966664.1">
    <property type="nucleotide sequence ID" value="NZ_RRAZ01000045.1"/>
</dbReference>
<evidence type="ECO:0000256" key="3">
    <source>
        <dbReference type="ARBA" id="ARBA00023163"/>
    </source>
</evidence>
<dbReference type="GO" id="GO:0003700">
    <property type="term" value="F:DNA-binding transcription factor activity"/>
    <property type="evidence" value="ECO:0007669"/>
    <property type="project" value="InterPro"/>
</dbReference>
<dbReference type="EMBL" id="RRAZ01000045">
    <property type="protein sequence ID" value="RRH69350.1"/>
    <property type="molecule type" value="Genomic_DNA"/>
</dbReference>
<proteinExistence type="predicted"/>
<dbReference type="Proteomes" id="UP000282125">
    <property type="component" value="Unassembled WGS sequence"/>
</dbReference>
<dbReference type="GO" id="GO:0003677">
    <property type="term" value="F:DNA binding"/>
    <property type="evidence" value="ECO:0007669"/>
    <property type="project" value="UniProtKB-KW"/>
</dbReference>
<keyword evidence="1" id="KW-0805">Transcription regulation</keyword>
<keyword evidence="2" id="KW-0238">DNA-binding</keyword>
<evidence type="ECO:0000313" key="5">
    <source>
        <dbReference type="EMBL" id="RRH69350.1"/>
    </source>
</evidence>
<gene>
    <name evidence="5" type="ORF">EG244_18565</name>
</gene>
<dbReference type="PANTHER" id="PTHR33164:SF43">
    <property type="entry name" value="HTH-TYPE TRANSCRIPTIONAL REPRESSOR YETL"/>
    <property type="match status" value="1"/>
</dbReference>
<feature type="domain" description="HTH marR-type" evidence="4">
    <location>
        <begin position="8"/>
        <end position="141"/>
    </location>
</feature>
<name>A0A3P3D4M0_9RHOB</name>
<evidence type="ECO:0000259" key="4">
    <source>
        <dbReference type="PROSITE" id="PS50995"/>
    </source>
</evidence>
<comment type="caution">
    <text evidence="5">The sequence shown here is derived from an EMBL/GenBank/DDBJ whole genome shotgun (WGS) entry which is preliminary data.</text>
</comment>
<dbReference type="SUPFAM" id="SSF46785">
    <property type="entry name" value="Winged helix' DNA-binding domain"/>
    <property type="match status" value="1"/>
</dbReference>
<dbReference type="SMART" id="SM00347">
    <property type="entry name" value="HTH_MARR"/>
    <property type="match status" value="1"/>
</dbReference>
<accession>A0A3P3D4M0</accession>
<dbReference type="PROSITE" id="PS50995">
    <property type="entry name" value="HTH_MARR_2"/>
    <property type="match status" value="1"/>
</dbReference>
<protein>
    <submittedName>
        <fullName evidence="5">MarR family transcriptional regulator</fullName>
    </submittedName>
</protein>
<sequence>MTADVPLEGQFGMAIVASGKALRRSLSRRAAAFGLQDGEWGIIVHLQRLGEGVNQKQLARRIGNDAASVVRILGNMEQAGLVIRQPDPTDGRGRLVSLSPQGRELAAVLLADFDRWEADVFRDVPADLMRPMLACLNRLRDQLDLAEI</sequence>